<sequence length="80" mass="9159">MVLSSCWICSTVFMSLIQLDSGVLGFKVSEQFEIEDHDLKEKLDLTDSDSISDSFQSLTQSLRILLSNFKRLVDWTLQLN</sequence>
<comment type="caution">
    <text evidence="2">The sequence shown here is derived from an EMBL/GenBank/DDBJ whole genome shotgun (WGS) entry which is preliminary data.</text>
</comment>
<accession>A0A8X6XNK7</accession>
<dbReference type="AlphaFoldDB" id="A0A8X6XNK7"/>
<protein>
    <submittedName>
        <fullName evidence="2">Uncharacterized protein</fullName>
    </submittedName>
</protein>
<dbReference type="Proteomes" id="UP000886998">
    <property type="component" value="Unassembled WGS sequence"/>
</dbReference>
<organism evidence="2 3">
    <name type="scientific">Trichonephila inaurata madagascariensis</name>
    <dbReference type="NCBI Taxonomy" id="2747483"/>
    <lineage>
        <taxon>Eukaryota</taxon>
        <taxon>Metazoa</taxon>
        <taxon>Ecdysozoa</taxon>
        <taxon>Arthropoda</taxon>
        <taxon>Chelicerata</taxon>
        <taxon>Arachnida</taxon>
        <taxon>Araneae</taxon>
        <taxon>Araneomorphae</taxon>
        <taxon>Entelegynae</taxon>
        <taxon>Araneoidea</taxon>
        <taxon>Nephilidae</taxon>
        <taxon>Trichonephila</taxon>
        <taxon>Trichonephila inaurata</taxon>
    </lineage>
</organism>
<evidence type="ECO:0000313" key="3">
    <source>
        <dbReference type="Proteomes" id="UP000886998"/>
    </source>
</evidence>
<gene>
    <name evidence="2" type="ORF">TNIN_26251</name>
</gene>
<feature type="chain" id="PRO_5036479531" evidence="1">
    <location>
        <begin position="26"/>
        <end position="80"/>
    </location>
</feature>
<proteinExistence type="predicted"/>
<reference evidence="2" key="1">
    <citation type="submission" date="2020-08" db="EMBL/GenBank/DDBJ databases">
        <title>Multicomponent nature underlies the extraordinary mechanical properties of spider dragline silk.</title>
        <authorList>
            <person name="Kono N."/>
            <person name="Nakamura H."/>
            <person name="Mori M."/>
            <person name="Yoshida Y."/>
            <person name="Ohtoshi R."/>
            <person name="Malay A.D."/>
            <person name="Moran D.A.P."/>
            <person name="Tomita M."/>
            <person name="Numata K."/>
            <person name="Arakawa K."/>
        </authorList>
    </citation>
    <scope>NUCLEOTIDE SEQUENCE</scope>
</reference>
<evidence type="ECO:0000256" key="1">
    <source>
        <dbReference type="SAM" id="SignalP"/>
    </source>
</evidence>
<keyword evidence="3" id="KW-1185">Reference proteome</keyword>
<evidence type="ECO:0000313" key="2">
    <source>
        <dbReference type="EMBL" id="GFY55840.1"/>
    </source>
</evidence>
<feature type="signal peptide" evidence="1">
    <location>
        <begin position="1"/>
        <end position="25"/>
    </location>
</feature>
<keyword evidence="1" id="KW-0732">Signal</keyword>
<dbReference type="EMBL" id="BMAV01010614">
    <property type="protein sequence ID" value="GFY55840.1"/>
    <property type="molecule type" value="Genomic_DNA"/>
</dbReference>
<name>A0A8X6XNK7_9ARAC</name>